<dbReference type="SUPFAM" id="SSF46955">
    <property type="entry name" value="Putative DNA-binding domain"/>
    <property type="match status" value="1"/>
</dbReference>
<evidence type="ECO:0000313" key="1">
    <source>
        <dbReference type="EMBL" id="MCW0953757.1"/>
    </source>
</evidence>
<keyword evidence="2" id="KW-1185">Reference proteome</keyword>
<dbReference type="Proteomes" id="UP001526225">
    <property type="component" value="Unassembled WGS sequence"/>
</dbReference>
<dbReference type="EMBL" id="JAOZFE010000009">
    <property type="protein sequence ID" value="MCW0953757.1"/>
    <property type="molecule type" value="Genomic_DNA"/>
</dbReference>
<gene>
    <name evidence="1" type="ORF">OIT44_06800</name>
</gene>
<dbReference type="InterPro" id="IPR009061">
    <property type="entry name" value="DNA-bd_dom_put_sf"/>
</dbReference>
<comment type="caution">
    <text evidence="1">The sequence shown here is derived from an EMBL/GenBank/DDBJ whole genome shotgun (WGS) entry which is preliminary data.</text>
</comment>
<evidence type="ECO:0000313" key="2">
    <source>
        <dbReference type="Proteomes" id="UP001526225"/>
    </source>
</evidence>
<name>A0ABT3E5S1_9LACO</name>
<organism evidence="1 2">
    <name type="scientific">Weissella ceti</name>
    <dbReference type="NCBI Taxonomy" id="759620"/>
    <lineage>
        <taxon>Bacteria</taxon>
        <taxon>Bacillati</taxon>
        <taxon>Bacillota</taxon>
        <taxon>Bacilli</taxon>
        <taxon>Lactobacillales</taxon>
        <taxon>Lactobacillaceae</taxon>
        <taxon>Weissella</taxon>
    </lineage>
</organism>
<protein>
    <submittedName>
        <fullName evidence="1">Helix-turn-helix domain-containing protein</fullName>
    </submittedName>
</protein>
<dbReference type="RefSeq" id="WP_213408081.1">
    <property type="nucleotide sequence ID" value="NZ_CP074441.1"/>
</dbReference>
<reference evidence="1 2" key="1">
    <citation type="submission" date="2022-10" db="EMBL/GenBank/DDBJ databases">
        <title>Weissella fermenti sp. nov., isolated from fermented cabbage.</title>
        <authorList>
            <person name="Lee J.K."/>
            <person name="Baek J.H."/>
            <person name="Choi D.G."/>
            <person name="Kim J.M."/>
            <person name="Jeon C.O."/>
        </authorList>
    </citation>
    <scope>NUCLEOTIDE SEQUENCE [LARGE SCALE GENOMIC DNA]</scope>
    <source>
        <strain evidence="1 2">KACC 18534</strain>
    </source>
</reference>
<accession>A0ABT3E5S1</accession>
<proteinExistence type="predicted"/>
<sequence length="80" mass="9062">MAKLTRKSINTVTAWERQGKLHATIGGGRKLFDLDEVNALIRPNNKHSRNTYLMADIPSYDDFIDQVATDAATKLKNMDR</sequence>